<proteinExistence type="inferred from homology"/>
<evidence type="ECO:0000256" key="5">
    <source>
        <dbReference type="ARBA" id="ARBA00023078"/>
    </source>
</evidence>
<evidence type="ECO:0000256" key="3">
    <source>
        <dbReference type="ARBA" id="ARBA00022549"/>
    </source>
</evidence>
<evidence type="ECO:0000256" key="2">
    <source>
        <dbReference type="ARBA" id="ARBA00022531"/>
    </source>
</evidence>
<accession>A9BDW1</accession>
<evidence type="ECO:0000259" key="8">
    <source>
        <dbReference type="PROSITE" id="PS51445"/>
    </source>
</evidence>
<keyword evidence="5" id="KW-0793">Thylakoid</keyword>
<dbReference type="KEGG" id="pmj:P9211_03401"/>
<dbReference type="PANTHER" id="PTHR34011:SF6">
    <property type="entry name" value="PHYCOBILIPROTEIN APCE"/>
    <property type="match status" value="1"/>
</dbReference>
<organism evidence="9 10">
    <name type="scientific">Prochlorococcus marinus (strain MIT 9211)</name>
    <dbReference type="NCBI Taxonomy" id="93059"/>
    <lineage>
        <taxon>Bacteria</taxon>
        <taxon>Bacillati</taxon>
        <taxon>Cyanobacteriota</taxon>
        <taxon>Cyanophyceae</taxon>
        <taxon>Synechococcales</taxon>
        <taxon>Prochlorococcaceae</taxon>
        <taxon>Prochlorococcus</taxon>
    </lineage>
</organism>
<dbReference type="eggNOG" id="COG0448">
    <property type="taxonomic scope" value="Bacteria"/>
</dbReference>
<keyword evidence="10" id="KW-1185">Reference proteome</keyword>
<dbReference type="GO" id="GO:0015979">
    <property type="term" value="P:photosynthesis"/>
    <property type="evidence" value="ECO:0007669"/>
    <property type="project" value="UniProtKB-KW"/>
</dbReference>
<feature type="domain" description="PBS-linker" evidence="8">
    <location>
        <begin position="82"/>
        <end position="261"/>
    </location>
</feature>
<dbReference type="InterPro" id="IPR038255">
    <property type="entry name" value="PBS_linker_sf"/>
</dbReference>
<comment type="similarity">
    <text evidence="7">Belongs to the phycobilisome linker protein family.</text>
</comment>
<keyword evidence="6" id="KW-0472">Membrane</keyword>
<evidence type="ECO:0000256" key="7">
    <source>
        <dbReference type="PROSITE-ProRule" id="PRU00775"/>
    </source>
</evidence>
<name>A9BDW1_PROM4</name>
<evidence type="ECO:0000256" key="4">
    <source>
        <dbReference type="ARBA" id="ARBA00022738"/>
    </source>
</evidence>
<dbReference type="InterPro" id="IPR001297">
    <property type="entry name" value="PBS_linker_dom"/>
</dbReference>
<evidence type="ECO:0000256" key="1">
    <source>
        <dbReference type="ARBA" id="ARBA00004445"/>
    </source>
</evidence>
<dbReference type="Gene3D" id="1.10.3130.20">
    <property type="entry name" value="Phycobilisome linker domain"/>
    <property type="match status" value="1"/>
</dbReference>
<keyword evidence="2" id="KW-0602">Photosynthesis</keyword>
<dbReference type="STRING" id="93059.P9211_03401"/>
<dbReference type="PROSITE" id="PS51445">
    <property type="entry name" value="PBS_LINKER"/>
    <property type="match status" value="1"/>
</dbReference>
<dbReference type="GO" id="GO:0030089">
    <property type="term" value="C:phycobilisome"/>
    <property type="evidence" value="ECO:0007669"/>
    <property type="project" value="UniProtKB-UniRule"/>
</dbReference>
<dbReference type="AlphaFoldDB" id="A9BDW1"/>
<dbReference type="EMBL" id="CP000878">
    <property type="protein sequence ID" value="ABX08271.1"/>
    <property type="molecule type" value="Genomic_DNA"/>
</dbReference>
<dbReference type="HOGENOM" id="CLU_1057116_0_0_3"/>
<evidence type="ECO:0000256" key="6">
    <source>
        <dbReference type="ARBA" id="ARBA00023136"/>
    </source>
</evidence>
<dbReference type="Proteomes" id="UP000000788">
    <property type="component" value="Chromosome"/>
</dbReference>
<dbReference type="PANTHER" id="PTHR34011">
    <property type="entry name" value="PHYCOBILISOME 32.1 KDA LINKER POLYPEPTIDE, PHYCOCYANIN-ASSOCIATED, ROD 2-RELATED"/>
    <property type="match status" value="1"/>
</dbReference>
<reference evidence="9 10" key="1">
    <citation type="journal article" date="2007" name="PLoS Genet.">
        <title>Patterns and implications of gene gain and loss in the evolution of Prochlorococcus.</title>
        <authorList>
            <person name="Kettler G.C."/>
            <person name="Martiny A.C."/>
            <person name="Huang K."/>
            <person name="Zucker J."/>
            <person name="Coleman M.L."/>
            <person name="Rodrigue S."/>
            <person name="Chen F."/>
            <person name="Lapidus A."/>
            <person name="Ferriera S."/>
            <person name="Johnson J."/>
            <person name="Steglich C."/>
            <person name="Church G.M."/>
            <person name="Richardson P."/>
            <person name="Chisholm S.W."/>
        </authorList>
    </citation>
    <scope>NUCLEOTIDE SEQUENCE [LARGE SCALE GENOMIC DNA]</scope>
    <source>
        <strain evidence="10">MIT 9211</strain>
    </source>
</reference>
<keyword evidence="3" id="KW-0042">Antenna complex</keyword>
<gene>
    <name evidence="9" type="ordered locus">P9211_03401</name>
</gene>
<dbReference type="RefSeq" id="WP_012194895.1">
    <property type="nucleotide sequence ID" value="NC_009976.1"/>
</dbReference>
<sequence length="269" mass="31522">MVLISKNELENILSEINNNKPVGYGKTRVSGSNQTTYFMHSKSACMPGQQEKFTSNINSKLEQDVKYPENHFTRVFKREKYLLQKKPIGKKYNHNYHQVFTFKEYLPYDDISLEEAIQSSYRQVFGNLYPMESQRPIDIERRLRNGDIPIREFIRSLAKSTFYRNNYFDRVSQKKCIQLSFKHLLGRPLFNSHELISNIELIHSEGYEAHVDSLVDSLEYEEFFGEDLVPYQRFWDSPIGAQTSSFINTALYAKGFARSDNVIYGISNQ</sequence>
<evidence type="ECO:0000313" key="9">
    <source>
        <dbReference type="EMBL" id="ABX08271.1"/>
    </source>
</evidence>
<keyword evidence="4 7" id="KW-0605">Phycobilisome</keyword>
<comment type="subcellular location">
    <subcellularLocation>
        <location evidence="1">Cellular thylakoid membrane</location>
        <topology evidence="1">Peripheral membrane protein</topology>
        <orientation evidence="1">Cytoplasmic side</orientation>
    </subcellularLocation>
</comment>
<evidence type="ECO:0000313" key="10">
    <source>
        <dbReference type="Proteomes" id="UP000000788"/>
    </source>
</evidence>
<dbReference type="Pfam" id="PF00427">
    <property type="entry name" value="PBS_linker_poly"/>
    <property type="match status" value="1"/>
</dbReference>
<protein>
    <recommendedName>
        <fullName evidence="8">PBS-linker domain-containing protein</fullName>
    </recommendedName>
</protein>
<dbReference type="GO" id="GO:0031676">
    <property type="term" value="C:plasma membrane-derived thylakoid membrane"/>
    <property type="evidence" value="ECO:0007669"/>
    <property type="project" value="UniProtKB-SubCell"/>
</dbReference>